<feature type="region of interest" description="Disordered" evidence="1">
    <location>
        <begin position="174"/>
        <end position="197"/>
    </location>
</feature>
<gene>
    <name evidence="2" type="primary">AlNc14C182G8255</name>
    <name evidence="2" type="ORF">ALNC14_092960</name>
</gene>
<evidence type="ECO:0000313" key="2">
    <source>
        <dbReference type="EMBL" id="CCA23153.1"/>
    </source>
</evidence>
<reference evidence="2" key="2">
    <citation type="submission" date="2011-02" db="EMBL/GenBank/DDBJ databases">
        <authorList>
            <person name="MacLean D."/>
        </authorList>
    </citation>
    <scope>NUCLEOTIDE SEQUENCE</scope>
</reference>
<name>F0WPA7_9STRA</name>
<dbReference type="AlphaFoldDB" id="F0WPA7"/>
<proteinExistence type="predicted"/>
<dbReference type="EMBL" id="FR824227">
    <property type="protein sequence ID" value="CCA23153.1"/>
    <property type="molecule type" value="Genomic_DNA"/>
</dbReference>
<protein>
    <submittedName>
        <fullName evidence="2">AlNc14C182G8255 protein</fullName>
    </submittedName>
</protein>
<organism evidence="2">
    <name type="scientific">Albugo laibachii Nc14</name>
    <dbReference type="NCBI Taxonomy" id="890382"/>
    <lineage>
        <taxon>Eukaryota</taxon>
        <taxon>Sar</taxon>
        <taxon>Stramenopiles</taxon>
        <taxon>Oomycota</taxon>
        <taxon>Peronosporomycetes</taxon>
        <taxon>Albuginales</taxon>
        <taxon>Albuginaceae</taxon>
        <taxon>Albugo</taxon>
    </lineage>
</organism>
<evidence type="ECO:0000256" key="1">
    <source>
        <dbReference type="SAM" id="MobiDB-lite"/>
    </source>
</evidence>
<sequence length="197" mass="21932">MLRSSRLRELKRIVRQVVVLQTVDAGPAISSEDVQLSLGPSKNNIMKVPFKSQENSIPRASLGHNYLRSKAEVIHGPRQATLVNLVYWTVIDREHSLACIKCLAITREVLLVSARRPYAWIAEGTNPAMSSVCSLCGELREANALTLNIYPMRPISIRRIVEIFFRYGGMSSNSVTPSTNTGAHADLSYKKRKAPAR</sequence>
<accession>F0WPA7</accession>
<dbReference type="HOGENOM" id="CLU_1386394_0_0_1"/>
<reference evidence="2" key="1">
    <citation type="journal article" date="2011" name="PLoS Biol.">
        <title>Gene gain and loss during evolution of obligate parasitism in the white rust pathogen of Arabidopsis thaliana.</title>
        <authorList>
            <person name="Kemen E."/>
            <person name="Gardiner A."/>
            <person name="Schultz-Larsen T."/>
            <person name="Kemen A.C."/>
            <person name="Balmuth A.L."/>
            <person name="Robert-Seilaniantz A."/>
            <person name="Bailey K."/>
            <person name="Holub E."/>
            <person name="Studholme D.J."/>
            <person name="Maclean D."/>
            <person name="Jones J.D."/>
        </authorList>
    </citation>
    <scope>NUCLEOTIDE SEQUENCE</scope>
</reference>